<keyword evidence="1" id="KW-0472">Membrane</keyword>
<dbReference type="Proteomes" id="UP000224502">
    <property type="component" value="Segment"/>
</dbReference>
<feature type="transmembrane region" description="Helical" evidence="1">
    <location>
        <begin position="45"/>
        <end position="65"/>
    </location>
</feature>
<sequence length="82" mass="9705">MTKKELTKLKIKAMLSVFVYYFWYVFSVVQGIDTFTSIFFTGENIIINILFFVLSILWLAFSIYIRDKLVKAYKDAKSQNEI</sequence>
<dbReference type="EMBL" id="KY554762">
    <property type="protein sequence ID" value="ARM65623.1"/>
    <property type="molecule type" value="Genomic_DNA"/>
</dbReference>
<evidence type="ECO:0000313" key="3">
    <source>
        <dbReference type="Proteomes" id="UP000224502"/>
    </source>
</evidence>
<evidence type="ECO:0000313" key="2">
    <source>
        <dbReference type="EMBL" id="ARM65623.1"/>
    </source>
</evidence>
<name>A0A1W6JHD7_9CAUD</name>
<reference evidence="2 3" key="1">
    <citation type="journal article" date="2017" name="Viruses">
        <title>Phage Biodiversity in Artisanal Cheese Wheys Reflects the Complexity of the Fermentation Process.</title>
        <authorList>
            <person name="Mahony J."/>
            <person name="Moscarelli A."/>
            <person name="Kelleher P."/>
            <person name="Lugli G.A."/>
            <person name="Ventura M."/>
            <person name="Settanni L."/>
            <person name="van Sinderen D."/>
        </authorList>
    </citation>
    <scope>NUCLEOTIDE SEQUENCE [LARGE SCALE GENOMIC DNA]</scope>
</reference>
<keyword evidence="3" id="KW-1185">Reference proteome</keyword>
<organism evidence="2 3">
    <name type="scientific">Lactococcus phage LW31</name>
    <dbReference type="NCBI Taxonomy" id="1965478"/>
    <lineage>
        <taxon>Viruses</taxon>
        <taxon>Duplodnaviria</taxon>
        <taxon>Heunggongvirae</taxon>
        <taxon>Uroviricota</taxon>
        <taxon>Caudoviricetes</taxon>
        <taxon>Teubervirus</taxon>
        <taxon>Teubervirus LW31</taxon>
    </lineage>
</organism>
<evidence type="ECO:0000256" key="1">
    <source>
        <dbReference type="SAM" id="Phobius"/>
    </source>
</evidence>
<feature type="transmembrane region" description="Helical" evidence="1">
    <location>
        <begin position="21"/>
        <end position="39"/>
    </location>
</feature>
<proteinExistence type="predicted"/>
<gene>
    <name evidence="2" type="ORF">LW31_021</name>
</gene>
<keyword evidence="1" id="KW-1133">Transmembrane helix</keyword>
<accession>A0A1W6JHD7</accession>
<protein>
    <submittedName>
        <fullName evidence="2">Uncharacterized protein</fullName>
    </submittedName>
</protein>
<keyword evidence="1" id="KW-0812">Transmembrane</keyword>